<sequence>MSILRELVAKNVKNSGKYYNSSPEEQKDYQAALTDVENALYQSNLTQTQIDELVNRYNQMLEQLTGKATDFTNLTNSVNQSDALKTQAIYKNADLVIQKDYDVALTEAQKVVNNSSATQAQVDTALVKLQNAEAALNGKELSATDQERFDMLREAQKVKDYYTEMLPYVGDMKSIVEFGIRSYLNPVLQNPQRYSNDAMRRMINNAHMYDMYIQDAIAKIESKKALEEATQRLEEFMQNDLTILDKLEQAKIAVDLGRKKLADPTQDYQYATFADIINNVYKDAKAAQEKAVQDQAEHDLRRQAALAELLEKQIKGTDTYVQLVDPDKNTGELTTTLTDVVKRAELVKEILPNVGAAVMDPEYNQYKTIEEYLQVGTPTYDKMKAVYDTLKESIQAELDKGLGGMKSMFGGKQADRYQYMVKTVPTDEQVAALKPLIDLADAYTKRSLEDINRMRFAIGLYPYEMAPISDKRKAMLIVHAMAEYQSSFMKEFNGYHHLGTVAKHLVPHQIIRGSNENMYPASNAPVVSRHMTPEYMADMNNALILMEGIEHYEKFFEDDKGLSGHFTNIIDTQMKYYYAALIPDNIQDKGYDYKSYRNGMTSTIYRVADEEYKKLLKHYGEWPYINPETDLDKTFN</sequence>
<evidence type="ECO:0000313" key="1">
    <source>
        <dbReference type="EMBL" id="OUZ14567.1"/>
    </source>
</evidence>
<dbReference type="SUPFAM" id="SSF46997">
    <property type="entry name" value="Bacterial immunoglobulin/albumin-binding domains"/>
    <property type="match status" value="2"/>
</dbReference>
<proteinExistence type="predicted"/>
<comment type="caution">
    <text evidence="1">The sequence shown here is derived from an EMBL/GenBank/DDBJ whole genome shotgun (WGS) entry which is preliminary data.</text>
</comment>
<dbReference type="InterPro" id="IPR009063">
    <property type="entry name" value="Ig/albumin-bd_sf"/>
</dbReference>
<dbReference type="EMBL" id="NIBL01000004">
    <property type="protein sequence ID" value="OUZ14567.1"/>
    <property type="molecule type" value="Genomic_DNA"/>
</dbReference>
<organism evidence="1 2">
    <name type="scientific">Enterococcus cecorum</name>
    <dbReference type="NCBI Taxonomy" id="44008"/>
    <lineage>
        <taxon>Bacteria</taxon>
        <taxon>Bacillati</taxon>
        <taxon>Bacillota</taxon>
        <taxon>Bacilli</taxon>
        <taxon>Lactobacillales</taxon>
        <taxon>Enterococcaceae</taxon>
        <taxon>Enterococcus</taxon>
    </lineage>
</organism>
<dbReference type="Pfam" id="PF07554">
    <property type="entry name" value="FIVAR"/>
    <property type="match status" value="2"/>
</dbReference>
<reference evidence="1 2" key="1">
    <citation type="submission" date="2017-05" db="EMBL/GenBank/DDBJ databases">
        <title>The Genome Sequence of Enterococcus faecium 2D5_DIV0622.</title>
        <authorList>
            <consortium name="The Broad Institute Genomics Platform"/>
            <consortium name="The Broad Institute Genomic Center for Infectious Diseases"/>
            <person name="Earl A."/>
            <person name="Manson A."/>
            <person name="Schwartman J."/>
            <person name="Gilmore M."/>
            <person name="Abouelleil A."/>
            <person name="Cao P."/>
            <person name="Chapman S."/>
            <person name="Cusick C."/>
            <person name="Shea T."/>
            <person name="Young S."/>
            <person name="Neafsey D."/>
            <person name="Nusbaum C."/>
            <person name="Birren B."/>
        </authorList>
    </citation>
    <scope>NUCLEOTIDE SEQUENCE [LARGE SCALE GENOMIC DNA]</scope>
    <source>
        <strain evidence="1 2">2D5_DIV0622</strain>
    </source>
</reference>
<protein>
    <submittedName>
        <fullName evidence="1">Uncharacterized protein</fullName>
    </submittedName>
</protein>
<accession>A0A200HR40</accession>
<dbReference type="AlphaFoldDB" id="A0A200HR40"/>
<gene>
    <name evidence="1" type="ORF">A5869_002248</name>
</gene>
<evidence type="ECO:0000313" key="2">
    <source>
        <dbReference type="Proteomes" id="UP000196503"/>
    </source>
</evidence>
<dbReference type="Gene3D" id="1.20.5.420">
    <property type="entry name" value="Immunoglobulin FC, subunit C"/>
    <property type="match status" value="2"/>
</dbReference>
<dbReference type="Proteomes" id="UP000196503">
    <property type="component" value="Unassembled WGS sequence"/>
</dbReference>
<name>A0A200HR40_9ENTE</name>